<keyword evidence="9 15" id="KW-0812">Transmembrane</keyword>
<evidence type="ECO:0000256" key="13">
    <source>
        <dbReference type="ARBA" id="ARBA00023004"/>
    </source>
</evidence>
<evidence type="ECO:0000313" key="16">
    <source>
        <dbReference type="EMBL" id="WGZ91987.1"/>
    </source>
</evidence>
<reference evidence="16" key="1">
    <citation type="journal article" date="2023" name="Int. J. Mol. Sci.">
        <title>Metagenomics Revealed a New Genus 'Candidatus Thiocaldithrix dubininis' gen. nov., sp. nov. and a New Species 'Candidatus Thiothrix putei' sp. nov. in the Family Thiotrichaceae, Some Members of Which Have Traits of Both Na+- and H+-Motive Energetics.</title>
        <authorList>
            <person name="Ravin N.V."/>
            <person name="Muntyan M.S."/>
            <person name="Smolyakov D.D."/>
            <person name="Rudenko T.S."/>
            <person name="Beletsky A.V."/>
            <person name="Mardanov A.V."/>
            <person name="Grabovich M.Y."/>
        </authorList>
    </citation>
    <scope>NUCLEOTIDE SEQUENCE</scope>
    <source>
        <strain evidence="16">GKL-01</strain>
    </source>
</reference>
<evidence type="ECO:0000256" key="11">
    <source>
        <dbReference type="ARBA" id="ARBA00022982"/>
    </source>
</evidence>
<evidence type="ECO:0000256" key="7">
    <source>
        <dbReference type="ARBA" id="ARBA00022532"/>
    </source>
</evidence>
<evidence type="ECO:0000256" key="1">
    <source>
        <dbReference type="ARBA" id="ARBA00001971"/>
    </source>
</evidence>
<dbReference type="InterPro" id="IPR034804">
    <property type="entry name" value="SQR/QFR_C/D"/>
</dbReference>
<feature type="transmembrane region" description="Helical" evidence="15">
    <location>
        <begin position="23"/>
        <end position="45"/>
    </location>
</feature>
<gene>
    <name evidence="16" type="primary">sdhD</name>
    <name evidence="16" type="ORF">QJT80_05780</name>
</gene>
<dbReference type="NCBIfam" id="TIGR02968">
    <property type="entry name" value="succ_dehyd_anc"/>
    <property type="match status" value="1"/>
</dbReference>
<evidence type="ECO:0000256" key="6">
    <source>
        <dbReference type="ARBA" id="ARBA00022448"/>
    </source>
</evidence>
<dbReference type="InterPro" id="IPR000701">
    <property type="entry name" value="SuccDH_FuR_B_TM-su"/>
</dbReference>
<sequence length="126" mass="13819">MSLLTPFKRASGLGPTNDGVHHWWMQKLTAVALVPLSLWFAFAVAKHSGDDYQAIQAWISDPYTTTMLTLTAFTTFLHAAQGLQVIIEDYLHHEGVKFAAMIAMKLGLFALGVSSILSILRIAFVG</sequence>
<evidence type="ECO:0000256" key="15">
    <source>
        <dbReference type="SAM" id="Phobius"/>
    </source>
</evidence>
<name>A0AA95H6X3_9GAMM</name>
<dbReference type="InterPro" id="IPR014312">
    <property type="entry name" value="Succ_DH_anchor"/>
</dbReference>
<keyword evidence="11" id="KW-0249">Electron transport</keyword>
<evidence type="ECO:0000256" key="5">
    <source>
        <dbReference type="ARBA" id="ARBA00019425"/>
    </source>
</evidence>
<comment type="cofactor">
    <cofactor evidence="1">
        <name>heme</name>
        <dbReference type="ChEBI" id="CHEBI:30413"/>
    </cofactor>
</comment>
<comment type="pathway">
    <text evidence="4">Carbohydrate metabolism; tricarboxylic acid cycle.</text>
</comment>
<comment type="subcellular location">
    <subcellularLocation>
        <location evidence="3">Membrane</location>
        <topology evidence="3">Multi-pass membrane protein</topology>
    </subcellularLocation>
</comment>
<dbReference type="GO" id="GO:0006099">
    <property type="term" value="P:tricarboxylic acid cycle"/>
    <property type="evidence" value="ECO:0007669"/>
    <property type="project" value="UniProtKB-KW"/>
</dbReference>
<keyword evidence="12 15" id="KW-1133">Transmembrane helix</keyword>
<dbReference type="Gene3D" id="1.20.1300.10">
    <property type="entry name" value="Fumarate reductase/succinate dehydrogenase, transmembrane subunit"/>
    <property type="match status" value="1"/>
</dbReference>
<dbReference type="Pfam" id="PF01127">
    <property type="entry name" value="Sdh_cyt"/>
    <property type="match status" value="1"/>
</dbReference>
<dbReference type="GO" id="GO:0046872">
    <property type="term" value="F:metal ion binding"/>
    <property type="evidence" value="ECO:0007669"/>
    <property type="project" value="UniProtKB-KW"/>
</dbReference>
<feature type="transmembrane region" description="Helical" evidence="15">
    <location>
        <begin position="66"/>
        <end position="87"/>
    </location>
</feature>
<dbReference type="CDD" id="cd03495">
    <property type="entry name" value="SQR_TypeC_SdhD_like"/>
    <property type="match status" value="1"/>
</dbReference>
<evidence type="ECO:0000256" key="2">
    <source>
        <dbReference type="ARBA" id="ARBA00004050"/>
    </source>
</evidence>
<keyword evidence="13" id="KW-0408">Iron</keyword>
<keyword evidence="7" id="KW-0816">Tricarboxylic acid cycle</keyword>
<keyword evidence="14 15" id="KW-0472">Membrane</keyword>
<proteinExistence type="predicted"/>
<evidence type="ECO:0000256" key="9">
    <source>
        <dbReference type="ARBA" id="ARBA00022692"/>
    </source>
</evidence>
<evidence type="ECO:0000256" key="8">
    <source>
        <dbReference type="ARBA" id="ARBA00022617"/>
    </source>
</evidence>
<keyword evidence="10" id="KW-0479">Metal-binding</keyword>
<keyword evidence="6" id="KW-0813">Transport</keyword>
<accession>A0AA95H6X3</accession>
<organism evidence="16">
    <name type="scientific">Candidatus Thiocaldithrix dubininis</name>
    <dbReference type="NCBI Taxonomy" id="3080823"/>
    <lineage>
        <taxon>Bacteria</taxon>
        <taxon>Pseudomonadati</taxon>
        <taxon>Pseudomonadota</taxon>
        <taxon>Gammaproteobacteria</taxon>
        <taxon>Thiotrichales</taxon>
        <taxon>Thiotrichaceae</taxon>
        <taxon>Candidatus Thiocaldithrix</taxon>
    </lineage>
</organism>
<comment type="function">
    <text evidence="2">Membrane-anchoring subunit of succinate dehydrogenase (SDH).</text>
</comment>
<dbReference type="GO" id="GO:0016020">
    <property type="term" value="C:membrane"/>
    <property type="evidence" value="ECO:0007669"/>
    <property type="project" value="UniProtKB-SubCell"/>
</dbReference>
<evidence type="ECO:0000256" key="12">
    <source>
        <dbReference type="ARBA" id="ARBA00022989"/>
    </source>
</evidence>
<evidence type="ECO:0000256" key="3">
    <source>
        <dbReference type="ARBA" id="ARBA00004141"/>
    </source>
</evidence>
<keyword evidence="8" id="KW-0349">Heme</keyword>
<evidence type="ECO:0000256" key="14">
    <source>
        <dbReference type="ARBA" id="ARBA00023136"/>
    </source>
</evidence>
<dbReference type="Proteomes" id="UP001300672">
    <property type="component" value="Chromosome"/>
</dbReference>
<dbReference type="AlphaFoldDB" id="A0AA95H6X3"/>
<dbReference type="GO" id="GO:0020037">
    <property type="term" value="F:heme binding"/>
    <property type="evidence" value="ECO:0007669"/>
    <property type="project" value="InterPro"/>
</dbReference>
<dbReference type="KEGG" id="tdu:QJT80_05780"/>
<reference evidence="16" key="2">
    <citation type="submission" date="2023-04" db="EMBL/GenBank/DDBJ databases">
        <authorList>
            <person name="Beletskiy A.V."/>
            <person name="Mardanov A.V."/>
            <person name="Ravin N.V."/>
        </authorList>
    </citation>
    <scope>NUCLEOTIDE SEQUENCE</scope>
    <source>
        <strain evidence="16">GKL-01</strain>
    </source>
</reference>
<dbReference type="EMBL" id="CP124755">
    <property type="protein sequence ID" value="WGZ91987.1"/>
    <property type="molecule type" value="Genomic_DNA"/>
</dbReference>
<feature type="transmembrane region" description="Helical" evidence="15">
    <location>
        <begin position="99"/>
        <end position="124"/>
    </location>
</feature>
<dbReference type="SUPFAM" id="SSF81343">
    <property type="entry name" value="Fumarate reductase respiratory complex transmembrane subunits"/>
    <property type="match status" value="1"/>
</dbReference>
<evidence type="ECO:0000256" key="10">
    <source>
        <dbReference type="ARBA" id="ARBA00022723"/>
    </source>
</evidence>
<evidence type="ECO:0000256" key="4">
    <source>
        <dbReference type="ARBA" id="ARBA00005163"/>
    </source>
</evidence>
<protein>
    <recommendedName>
        <fullName evidence="5">Succinate dehydrogenase hydrophobic membrane anchor subunit</fullName>
    </recommendedName>
</protein>